<sequence>MTNRRVGRRRESRSRLSTLVLTGLLLGSLSLGACSVLPTKPGTKADNSAQPTSAPSATGSAEGTPEDAKFLQWTEANDTAGQLGGDLTVNTPYINEKTINAPLKTGGIIYPEGWQPMVMAPTVMVLLSSDSTHLLGVSLEDGSELWRYDTKASWPIREVTVFDGKVVTSTGHVVDLNTGEAASLPGITFPPDTEVHLHTSRDQKSLFISIPLEKGFQNYVLRVAMPKPVLEFKSEEYRYLQLPSSQIYIGGVVYDPKTNRVARVPKFAGVSVNLEATADGVIKIDDAPTVQTTHENLLYPWTDLQAPAEEAKPSKIETRGRCLLAQLDPTPSMQAFMDFCGPKATIPAMENKEVHALKGIAGASGRMWSFSEGQAPRATTRLTADLKLPGGMVIDNFELIGPDMIMATRTHKGPDKPLGMSIIILNTGGKILDLYAIEQDYRVLVKGALGEQRYLCTTKLDKEGGGVTGGGNCFKLPR</sequence>
<gene>
    <name evidence="2" type="ORF">BSR29_07335</name>
</gene>
<keyword evidence="3" id="KW-1185">Reference proteome</keyword>
<evidence type="ECO:0000313" key="2">
    <source>
        <dbReference type="EMBL" id="OKL46625.1"/>
    </source>
</evidence>
<feature type="region of interest" description="Disordered" evidence="1">
    <location>
        <begin position="41"/>
        <end position="65"/>
    </location>
</feature>
<reference evidence="2 3" key="1">
    <citation type="submission" date="2016-11" db="EMBL/GenBank/DDBJ databases">
        <title>Actinomyces gypaetusis sp. nov. isolated from the vulture Gypaetus barbatus in Qinghai Tibet Plateau China.</title>
        <authorList>
            <person name="Meng X."/>
        </authorList>
    </citation>
    <scope>NUCLEOTIDE SEQUENCE [LARGE SCALE GENOMIC DNA]</scope>
    <source>
        <strain evidence="2 3">VUL4_2</strain>
    </source>
</reference>
<dbReference type="PROSITE" id="PS51257">
    <property type="entry name" value="PROKAR_LIPOPROTEIN"/>
    <property type="match status" value="1"/>
</dbReference>
<evidence type="ECO:0000256" key="1">
    <source>
        <dbReference type="SAM" id="MobiDB-lite"/>
    </source>
</evidence>
<comment type="caution">
    <text evidence="2">The sequence shown here is derived from an EMBL/GenBank/DDBJ whole genome shotgun (WGS) entry which is preliminary data.</text>
</comment>
<protein>
    <submittedName>
        <fullName evidence="2">Uncharacterized protein</fullName>
    </submittedName>
</protein>
<dbReference type="RefSeq" id="WP_073709649.1">
    <property type="nucleotide sequence ID" value="NZ_MQSV01000005.1"/>
</dbReference>
<dbReference type="EMBL" id="MQSV01000005">
    <property type="protein sequence ID" value="OKL46625.1"/>
    <property type="molecule type" value="Genomic_DNA"/>
</dbReference>
<dbReference type="Proteomes" id="UP000186785">
    <property type="component" value="Unassembled WGS sequence"/>
</dbReference>
<proteinExistence type="predicted"/>
<feature type="compositionally biased region" description="Polar residues" evidence="1">
    <location>
        <begin position="45"/>
        <end position="61"/>
    </location>
</feature>
<dbReference type="AlphaFoldDB" id="A0A1Q5PK71"/>
<accession>A0A1Q5PK71</accession>
<organism evidence="2 3">
    <name type="scientific">Boudabousia liubingyangii</name>
    <dbReference type="NCBI Taxonomy" id="1921764"/>
    <lineage>
        <taxon>Bacteria</taxon>
        <taxon>Bacillati</taxon>
        <taxon>Actinomycetota</taxon>
        <taxon>Actinomycetes</taxon>
        <taxon>Actinomycetales</taxon>
        <taxon>Actinomycetaceae</taxon>
        <taxon>Boudabousia</taxon>
    </lineage>
</organism>
<dbReference type="STRING" id="1921764.BSR28_04930"/>
<evidence type="ECO:0000313" key="3">
    <source>
        <dbReference type="Proteomes" id="UP000186785"/>
    </source>
</evidence>
<name>A0A1Q5PK71_9ACTO</name>